<evidence type="ECO:0000256" key="1">
    <source>
        <dbReference type="SAM" id="SignalP"/>
    </source>
</evidence>
<dbReference type="RefSeq" id="WP_181579864.1">
    <property type="nucleotide sequence ID" value="NZ_CP059399.1"/>
</dbReference>
<organism evidence="2 3">
    <name type="scientific">Nocardia huaxiensis</name>
    <dbReference type="NCBI Taxonomy" id="2755382"/>
    <lineage>
        <taxon>Bacteria</taxon>
        <taxon>Bacillati</taxon>
        <taxon>Actinomycetota</taxon>
        <taxon>Actinomycetes</taxon>
        <taxon>Mycobacteriales</taxon>
        <taxon>Nocardiaceae</taxon>
        <taxon>Nocardia</taxon>
    </lineage>
</organism>
<dbReference type="SUPFAM" id="SSF49265">
    <property type="entry name" value="Fibronectin type III"/>
    <property type="match status" value="1"/>
</dbReference>
<sequence length="125" mass="13586">MSKKYLAAALLAAAAAVTVLPATAQASPSIACAYDRPCIKDLYMTDAGLYVGWDGQDSYDHYNFRWSRPGRAESQHEIRGGSAGGTTIKNAWSGTTYTVKVQGCDTDFFGSSTCTTWEERWITTP</sequence>
<feature type="chain" id="PRO_5027856477" evidence="1">
    <location>
        <begin position="27"/>
        <end position="125"/>
    </location>
</feature>
<keyword evidence="1" id="KW-0732">Signal</keyword>
<dbReference type="AlphaFoldDB" id="A0A7D6ZA05"/>
<protein>
    <submittedName>
        <fullName evidence="2">Fibronectin type III domain-containing protein</fullName>
    </submittedName>
</protein>
<gene>
    <name evidence="2" type="ORF">H0264_25385</name>
</gene>
<name>A0A7D6ZA05_9NOCA</name>
<dbReference type="KEGG" id="nhu:H0264_25385"/>
<feature type="signal peptide" evidence="1">
    <location>
        <begin position="1"/>
        <end position="26"/>
    </location>
</feature>
<evidence type="ECO:0000313" key="3">
    <source>
        <dbReference type="Proteomes" id="UP000515512"/>
    </source>
</evidence>
<dbReference type="EMBL" id="CP059399">
    <property type="protein sequence ID" value="QLY28658.1"/>
    <property type="molecule type" value="Genomic_DNA"/>
</dbReference>
<proteinExistence type="predicted"/>
<dbReference type="InterPro" id="IPR036116">
    <property type="entry name" value="FN3_sf"/>
</dbReference>
<dbReference type="Proteomes" id="UP000515512">
    <property type="component" value="Chromosome"/>
</dbReference>
<accession>A0A7D6ZA05</accession>
<keyword evidence="3" id="KW-1185">Reference proteome</keyword>
<reference evidence="2 3" key="1">
    <citation type="submission" date="2020-07" db="EMBL/GenBank/DDBJ databases">
        <authorList>
            <person name="Zhuang K."/>
            <person name="Ran Y."/>
        </authorList>
    </citation>
    <scope>NUCLEOTIDE SEQUENCE [LARGE SCALE GENOMIC DNA]</scope>
    <source>
        <strain evidence="2 3">WCH-YHL-001</strain>
    </source>
</reference>
<evidence type="ECO:0000313" key="2">
    <source>
        <dbReference type="EMBL" id="QLY28658.1"/>
    </source>
</evidence>